<accession>A0A846MZ49</accession>
<gene>
    <name evidence="12" type="ORF">FHS83_001823</name>
</gene>
<evidence type="ECO:0000256" key="8">
    <source>
        <dbReference type="ARBA" id="ARBA00022989"/>
    </source>
</evidence>
<dbReference type="SUPFAM" id="SSF74653">
    <property type="entry name" value="TolA/TonB C-terminal domain"/>
    <property type="match status" value="1"/>
</dbReference>
<keyword evidence="3" id="KW-0813">Transport</keyword>
<sequence length="242" mass="25277">MAFDSNWRNGFGVALAVHAGVALVMMTHLRVAERIQAPPAFSIELAASPSSTSPNVSTTPPVPVEAAPPPVPKASVALSRSTDAVVAQDKKAATPSRDEAYEIKQADAAHPLTPTAPPAMPPAPMSSHQGAISTKAVSDPDAKARNSWEAEVLARLEAAKRYPATARFGGEEGVAYVNFTVSSAGEVLSVRILRSTGYSDLDREVAALLHRVRLPPPPPAIQGSGLEFTVPISFTINKGSNG</sequence>
<dbReference type="Gene3D" id="3.30.1150.10">
    <property type="match status" value="1"/>
</dbReference>
<keyword evidence="5" id="KW-0997">Cell inner membrane</keyword>
<keyword evidence="6" id="KW-0812">Transmembrane</keyword>
<evidence type="ECO:0000256" key="6">
    <source>
        <dbReference type="ARBA" id="ARBA00022692"/>
    </source>
</evidence>
<dbReference type="NCBIfam" id="TIGR01352">
    <property type="entry name" value="tonB_Cterm"/>
    <property type="match status" value="1"/>
</dbReference>
<reference evidence="12 13" key="1">
    <citation type="submission" date="2020-03" db="EMBL/GenBank/DDBJ databases">
        <title>Genomic Encyclopedia of Type Strains, Phase IV (KMG-IV): sequencing the most valuable type-strain genomes for metagenomic binning, comparative biology and taxonomic classification.</title>
        <authorList>
            <person name="Goeker M."/>
        </authorList>
    </citation>
    <scope>NUCLEOTIDE SEQUENCE [LARGE SCALE GENOMIC DNA]</scope>
    <source>
        <strain evidence="12 13">DSM 19867</strain>
    </source>
</reference>
<evidence type="ECO:0000256" key="3">
    <source>
        <dbReference type="ARBA" id="ARBA00022448"/>
    </source>
</evidence>
<dbReference type="InterPro" id="IPR006260">
    <property type="entry name" value="TonB/TolA_C"/>
</dbReference>
<dbReference type="GO" id="GO:0015031">
    <property type="term" value="P:protein transport"/>
    <property type="evidence" value="ECO:0007669"/>
    <property type="project" value="UniProtKB-KW"/>
</dbReference>
<dbReference type="GO" id="GO:0055085">
    <property type="term" value="P:transmembrane transport"/>
    <property type="evidence" value="ECO:0007669"/>
    <property type="project" value="InterPro"/>
</dbReference>
<dbReference type="GO" id="GO:0098797">
    <property type="term" value="C:plasma membrane protein complex"/>
    <property type="evidence" value="ECO:0007669"/>
    <property type="project" value="TreeGrafter"/>
</dbReference>
<proteinExistence type="inferred from homology"/>
<keyword evidence="7" id="KW-0653">Protein transport</keyword>
<protein>
    <submittedName>
        <fullName evidence="12">Protein TonB</fullName>
    </submittedName>
</protein>
<comment type="caution">
    <text evidence="12">The sequence shown here is derived from an EMBL/GenBank/DDBJ whole genome shotgun (WGS) entry which is preliminary data.</text>
</comment>
<feature type="compositionally biased region" description="Pro residues" evidence="10">
    <location>
        <begin position="114"/>
        <end position="124"/>
    </location>
</feature>
<evidence type="ECO:0000256" key="4">
    <source>
        <dbReference type="ARBA" id="ARBA00022475"/>
    </source>
</evidence>
<dbReference type="PROSITE" id="PS52015">
    <property type="entry name" value="TONB_CTD"/>
    <property type="match status" value="1"/>
</dbReference>
<evidence type="ECO:0000256" key="7">
    <source>
        <dbReference type="ARBA" id="ARBA00022927"/>
    </source>
</evidence>
<dbReference type="Proteomes" id="UP000570514">
    <property type="component" value="Unassembled WGS sequence"/>
</dbReference>
<feature type="compositionally biased region" description="Pro residues" evidence="10">
    <location>
        <begin position="60"/>
        <end position="72"/>
    </location>
</feature>
<evidence type="ECO:0000256" key="9">
    <source>
        <dbReference type="ARBA" id="ARBA00023136"/>
    </source>
</evidence>
<dbReference type="PANTHER" id="PTHR33446:SF2">
    <property type="entry name" value="PROTEIN TONB"/>
    <property type="match status" value="1"/>
</dbReference>
<feature type="region of interest" description="Disordered" evidence="10">
    <location>
        <begin position="47"/>
        <end position="97"/>
    </location>
</feature>
<comment type="similarity">
    <text evidence="2">Belongs to the TonB family.</text>
</comment>
<feature type="compositionally biased region" description="Low complexity" evidence="10">
    <location>
        <begin position="48"/>
        <end position="59"/>
    </location>
</feature>
<dbReference type="EMBL" id="JAASRM010000001">
    <property type="protein sequence ID" value="NIK88505.1"/>
    <property type="molecule type" value="Genomic_DNA"/>
</dbReference>
<evidence type="ECO:0000256" key="5">
    <source>
        <dbReference type="ARBA" id="ARBA00022519"/>
    </source>
</evidence>
<dbReference type="Pfam" id="PF03544">
    <property type="entry name" value="TonB_C"/>
    <property type="match status" value="1"/>
</dbReference>
<evidence type="ECO:0000313" key="12">
    <source>
        <dbReference type="EMBL" id="NIK88505.1"/>
    </source>
</evidence>
<dbReference type="AlphaFoldDB" id="A0A846MZ49"/>
<keyword evidence="9" id="KW-0472">Membrane</keyword>
<dbReference type="InterPro" id="IPR037682">
    <property type="entry name" value="TonB_C"/>
</dbReference>
<organism evidence="12 13">
    <name type="scientific">Rhizomicrobium palustre</name>
    <dbReference type="NCBI Taxonomy" id="189966"/>
    <lineage>
        <taxon>Bacteria</taxon>
        <taxon>Pseudomonadati</taxon>
        <taxon>Pseudomonadota</taxon>
        <taxon>Alphaproteobacteria</taxon>
        <taxon>Micropepsales</taxon>
        <taxon>Micropepsaceae</taxon>
        <taxon>Rhizomicrobium</taxon>
    </lineage>
</organism>
<feature type="domain" description="TonB C-terminal" evidence="11">
    <location>
        <begin position="147"/>
        <end position="242"/>
    </location>
</feature>
<evidence type="ECO:0000259" key="11">
    <source>
        <dbReference type="PROSITE" id="PS52015"/>
    </source>
</evidence>
<evidence type="ECO:0000256" key="2">
    <source>
        <dbReference type="ARBA" id="ARBA00006555"/>
    </source>
</evidence>
<dbReference type="PANTHER" id="PTHR33446">
    <property type="entry name" value="PROTEIN TONB-RELATED"/>
    <property type="match status" value="1"/>
</dbReference>
<keyword evidence="13" id="KW-1185">Reference proteome</keyword>
<evidence type="ECO:0000256" key="1">
    <source>
        <dbReference type="ARBA" id="ARBA00004383"/>
    </source>
</evidence>
<comment type="subcellular location">
    <subcellularLocation>
        <location evidence="1">Cell inner membrane</location>
        <topology evidence="1">Single-pass membrane protein</topology>
        <orientation evidence="1">Periplasmic side</orientation>
    </subcellularLocation>
</comment>
<dbReference type="GO" id="GO:0031992">
    <property type="term" value="F:energy transducer activity"/>
    <property type="evidence" value="ECO:0007669"/>
    <property type="project" value="TreeGrafter"/>
</dbReference>
<feature type="compositionally biased region" description="Basic and acidic residues" evidence="10">
    <location>
        <begin position="88"/>
        <end position="97"/>
    </location>
</feature>
<dbReference type="InterPro" id="IPR051045">
    <property type="entry name" value="TonB-dependent_transducer"/>
</dbReference>
<keyword evidence="8" id="KW-1133">Transmembrane helix</keyword>
<feature type="region of interest" description="Disordered" evidence="10">
    <location>
        <begin position="109"/>
        <end position="143"/>
    </location>
</feature>
<name>A0A846MZ49_9PROT</name>
<dbReference type="RefSeq" id="WP_167082678.1">
    <property type="nucleotide sequence ID" value="NZ_BAAADC010000001.1"/>
</dbReference>
<evidence type="ECO:0000256" key="10">
    <source>
        <dbReference type="SAM" id="MobiDB-lite"/>
    </source>
</evidence>
<keyword evidence="4" id="KW-1003">Cell membrane</keyword>
<evidence type="ECO:0000313" key="13">
    <source>
        <dbReference type="Proteomes" id="UP000570514"/>
    </source>
</evidence>